<evidence type="ECO:0000313" key="1">
    <source>
        <dbReference type="EMBL" id="KAJ3647600.1"/>
    </source>
</evidence>
<protein>
    <submittedName>
        <fullName evidence="1">Uncharacterized protein</fullName>
    </submittedName>
</protein>
<dbReference type="EMBL" id="JALNTZ010000006">
    <property type="protein sequence ID" value="KAJ3647600.1"/>
    <property type="molecule type" value="Genomic_DNA"/>
</dbReference>
<evidence type="ECO:0000313" key="2">
    <source>
        <dbReference type="Proteomes" id="UP001168821"/>
    </source>
</evidence>
<accession>A0AA38M8I1</accession>
<reference evidence="1" key="1">
    <citation type="journal article" date="2023" name="G3 (Bethesda)">
        <title>Whole genome assemblies of Zophobas morio and Tenebrio molitor.</title>
        <authorList>
            <person name="Kaur S."/>
            <person name="Stinson S.A."/>
            <person name="diCenzo G.C."/>
        </authorList>
    </citation>
    <scope>NUCLEOTIDE SEQUENCE</scope>
    <source>
        <strain evidence="1">QUZm001</strain>
    </source>
</reference>
<dbReference type="AlphaFoldDB" id="A0AA38M8I1"/>
<keyword evidence="2" id="KW-1185">Reference proteome</keyword>
<dbReference type="Proteomes" id="UP001168821">
    <property type="component" value="Unassembled WGS sequence"/>
</dbReference>
<sequence>MKSIRCSVIIWHPADPQTSFRLLRRISLFFFSVWPGVWQITQQQWNQKPICIFTKLTMRFEGDTYAYIRHGMCAIIVNGVAPLAAGGHVEAPSPAHTWPSPTIAL</sequence>
<name>A0AA38M8I1_9CUCU</name>
<gene>
    <name evidence="1" type="ORF">Zmor_019470</name>
</gene>
<comment type="caution">
    <text evidence="1">The sequence shown here is derived from an EMBL/GenBank/DDBJ whole genome shotgun (WGS) entry which is preliminary data.</text>
</comment>
<organism evidence="1 2">
    <name type="scientific">Zophobas morio</name>
    <dbReference type="NCBI Taxonomy" id="2755281"/>
    <lineage>
        <taxon>Eukaryota</taxon>
        <taxon>Metazoa</taxon>
        <taxon>Ecdysozoa</taxon>
        <taxon>Arthropoda</taxon>
        <taxon>Hexapoda</taxon>
        <taxon>Insecta</taxon>
        <taxon>Pterygota</taxon>
        <taxon>Neoptera</taxon>
        <taxon>Endopterygota</taxon>
        <taxon>Coleoptera</taxon>
        <taxon>Polyphaga</taxon>
        <taxon>Cucujiformia</taxon>
        <taxon>Tenebrionidae</taxon>
        <taxon>Zophobas</taxon>
    </lineage>
</organism>
<proteinExistence type="predicted"/>